<comment type="caution">
    <text evidence="1">The sequence shown here is derived from an EMBL/GenBank/DDBJ whole genome shotgun (WGS) entry which is preliminary data.</text>
</comment>
<gene>
    <name evidence="1" type="ORF">GKE73_16425</name>
</gene>
<name>A0A844GFC6_9NEIS</name>
<protein>
    <submittedName>
        <fullName evidence="1">Phage portal protein</fullName>
    </submittedName>
</protein>
<proteinExistence type="predicted"/>
<evidence type="ECO:0000313" key="1">
    <source>
        <dbReference type="EMBL" id="MTD34020.1"/>
    </source>
</evidence>
<keyword evidence="2" id="KW-1185">Reference proteome</keyword>
<dbReference type="EMBL" id="WLYX01000001">
    <property type="protein sequence ID" value="MTD34020.1"/>
    <property type="molecule type" value="Genomic_DNA"/>
</dbReference>
<evidence type="ECO:0000313" key="2">
    <source>
        <dbReference type="Proteomes" id="UP000446658"/>
    </source>
</evidence>
<dbReference type="AlphaFoldDB" id="A0A844GFC6"/>
<dbReference type="InterPro" id="IPR006944">
    <property type="entry name" value="Phage/GTA_portal"/>
</dbReference>
<dbReference type="Proteomes" id="UP000446658">
    <property type="component" value="Unassembled WGS sequence"/>
</dbReference>
<dbReference type="Pfam" id="PF04860">
    <property type="entry name" value="Phage_portal"/>
    <property type="match status" value="1"/>
</dbReference>
<sequence length="426" mass="47020">MAKLFDNLKRMAGRLRKQPMRDTTSYAMLRRIGLSQVSKARPLPKPTLTNLRALSHTPYCRRAINAVKGRLVHLQWEVRPVKGVKLNAELQRQIDIATACLMQPNGDDSLRTLLEQVAEDWMIFGAGCYEQQAASDPNRPVWLWPVDAQSIQIFPLWSGGPNEARYAQEIGYGQLNLLRNDELVYLRANPSTATPYGYGPVEIAFRDISRLLGAQEYAGQVASNAAPSQIIALLGADQTAVDTFRGYWTNEIEGKGMTPIAGAESVGGQADIKVLPLHPNNDSALFLQWQNLLIRSIAAAFDLSPANLGAEDHQNRATAEVAEERDMDSAVRPLASLLASHLTRETIQGLMGFSQLEIVPLGLDRDDEKAGAEVFKIEYTGNAITPNEYRERRGMPPHKSDVANMLFTDARPSMACLAIDKTTPQG</sequence>
<reference evidence="1 2" key="1">
    <citation type="submission" date="2019-11" db="EMBL/GenBank/DDBJ databases">
        <title>Draft genome sequence of Paludibacterium sp. dN18-1.</title>
        <authorList>
            <person name="Im W.-T."/>
        </authorList>
    </citation>
    <scope>NUCLEOTIDE SEQUENCE [LARGE SCALE GENOMIC DNA]</scope>
    <source>
        <strain evidence="2">dN 18-1</strain>
    </source>
</reference>
<organism evidence="1 2">
    <name type="scientific">Paludibacterium denitrificans</name>
    <dbReference type="NCBI Taxonomy" id="2675226"/>
    <lineage>
        <taxon>Bacteria</taxon>
        <taxon>Pseudomonadati</taxon>
        <taxon>Pseudomonadota</taxon>
        <taxon>Betaproteobacteria</taxon>
        <taxon>Neisseriales</taxon>
        <taxon>Chromobacteriaceae</taxon>
        <taxon>Paludibacterium</taxon>
    </lineage>
</organism>
<accession>A0A844GFC6</accession>